<feature type="compositionally biased region" description="Basic and acidic residues" evidence="8">
    <location>
        <begin position="33"/>
        <end position="50"/>
    </location>
</feature>
<keyword evidence="5" id="KW-0378">Hydrolase</keyword>
<keyword evidence="2" id="KW-1277">Toxin-antitoxin system</keyword>
<keyword evidence="6" id="KW-0694">RNA-binding</keyword>
<evidence type="ECO:0000256" key="3">
    <source>
        <dbReference type="ARBA" id="ARBA00022722"/>
    </source>
</evidence>
<evidence type="ECO:0000256" key="6">
    <source>
        <dbReference type="ARBA" id="ARBA00022884"/>
    </source>
</evidence>
<evidence type="ECO:0000256" key="4">
    <source>
        <dbReference type="ARBA" id="ARBA00022759"/>
    </source>
</evidence>
<evidence type="ECO:0000313" key="9">
    <source>
        <dbReference type="EMBL" id="AOH53339.1"/>
    </source>
</evidence>
<evidence type="ECO:0000256" key="2">
    <source>
        <dbReference type="ARBA" id="ARBA00022649"/>
    </source>
</evidence>
<dbReference type="KEGG" id="bmur:ABE28_003165"/>
<dbReference type="Gene3D" id="3.30.920.30">
    <property type="entry name" value="Hypothetical protein"/>
    <property type="match status" value="1"/>
</dbReference>
<dbReference type="GO" id="GO:0004519">
    <property type="term" value="F:endonuclease activity"/>
    <property type="evidence" value="ECO:0007669"/>
    <property type="project" value="UniProtKB-KW"/>
</dbReference>
<dbReference type="Pfam" id="PF07927">
    <property type="entry name" value="HicA_toxin"/>
    <property type="match status" value="1"/>
</dbReference>
<dbReference type="GO" id="GO:0016787">
    <property type="term" value="F:hydrolase activity"/>
    <property type="evidence" value="ECO:0007669"/>
    <property type="project" value="UniProtKB-KW"/>
</dbReference>
<protein>
    <submittedName>
        <fullName evidence="9">Addiction module toxin, HicA family</fullName>
    </submittedName>
</protein>
<keyword evidence="3" id="KW-0540">Nuclease</keyword>
<comment type="similarity">
    <text evidence="1">Belongs to the HicA mRNA interferase family.</text>
</comment>
<dbReference type="PANTHER" id="PTHR34873:SF3">
    <property type="entry name" value="ADDICTION MODULE TOXIN, HICA FAMILY"/>
    <property type="match status" value="1"/>
</dbReference>
<proteinExistence type="inferred from homology"/>
<keyword evidence="4" id="KW-0255">Endonuclease</keyword>
<dbReference type="InterPro" id="IPR012933">
    <property type="entry name" value="HicA_mRNA_interferase"/>
</dbReference>
<dbReference type="Proteomes" id="UP000077926">
    <property type="component" value="Chromosome"/>
</dbReference>
<dbReference type="GO" id="GO:0003729">
    <property type="term" value="F:mRNA binding"/>
    <property type="evidence" value="ECO:0007669"/>
    <property type="project" value="InterPro"/>
</dbReference>
<evidence type="ECO:0000256" key="7">
    <source>
        <dbReference type="ARBA" id="ARBA00023016"/>
    </source>
</evidence>
<reference evidence="9 10" key="1">
    <citation type="submission" date="2016-08" db="EMBL/GenBank/DDBJ databases">
        <title>Complete genome sequence of Bacillus muralis G25-68, a strain with toxicity to nematodes.</title>
        <authorList>
            <person name="Zheng Z."/>
        </authorList>
    </citation>
    <scope>NUCLEOTIDE SEQUENCE [LARGE SCALE GENOMIC DNA]</scope>
    <source>
        <strain evidence="9 10">G25-68</strain>
    </source>
</reference>
<keyword evidence="10" id="KW-1185">Reference proteome</keyword>
<sequence>MKSYSSRELIKMIEDDGWYIVNVVGSHHQYKHPTKEGKVTIPHPKKDFPKKTQKNILKQSGLL</sequence>
<dbReference type="PANTHER" id="PTHR34873">
    <property type="entry name" value="SSR1766 PROTEIN"/>
    <property type="match status" value="1"/>
</dbReference>
<gene>
    <name evidence="9" type="ORF">ABE28_003165</name>
</gene>
<name>A0A1B3XJG9_9BACI</name>
<dbReference type="OrthoDB" id="9811409at2"/>
<evidence type="ECO:0000256" key="5">
    <source>
        <dbReference type="ARBA" id="ARBA00022801"/>
    </source>
</evidence>
<dbReference type="InterPro" id="IPR038570">
    <property type="entry name" value="HicA_sf"/>
</dbReference>
<evidence type="ECO:0000313" key="10">
    <source>
        <dbReference type="Proteomes" id="UP000077926"/>
    </source>
</evidence>
<evidence type="ECO:0000256" key="8">
    <source>
        <dbReference type="SAM" id="MobiDB-lite"/>
    </source>
</evidence>
<dbReference type="SUPFAM" id="SSF54786">
    <property type="entry name" value="YcfA/nrd intein domain"/>
    <property type="match status" value="1"/>
</dbReference>
<dbReference type="AlphaFoldDB" id="A0A1B3XJG9"/>
<keyword evidence="7" id="KW-0346">Stress response</keyword>
<organism evidence="9 10">
    <name type="scientific">Peribacillus muralis</name>
    <dbReference type="NCBI Taxonomy" id="264697"/>
    <lineage>
        <taxon>Bacteria</taxon>
        <taxon>Bacillati</taxon>
        <taxon>Bacillota</taxon>
        <taxon>Bacilli</taxon>
        <taxon>Bacillales</taxon>
        <taxon>Bacillaceae</taxon>
        <taxon>Peribacillus</taxon>
    </lineage>
</organism>
<feature type="region of interest" description="Disordered" evidence="8">
    <location>
        <begin position="31"/>
        <end position="63"/>
    </location>
</feature>
<dbReference type="RefSeq" id="WP_064463962.1">
    <property type="nucleotide sequence ID" value="NZ_CP017080.1"/>
</dbReference>
<accession>A0A1B3XJG9</accession>
<feature type="compositionally biased region" description="Polar residues" evidence="8">
    <location>
        <begin position="54"/>
        <end position="63"/>
    </location>
</feature>
<dbReference type="EMBL" id="CP017080">
    <property type="protein sequence ID" value="AOH53339.1"/>
    <property type="molecule type" value="Genomic_DNA"/>
</dbReference>
<evidence type="ECO:0000256" key="1">
    <source>
        <dbReference type="ARBA" id="ARBA00006620"/>
    </source>
</evidence>
<dbReference type="STRING" id="264697.ABE28_003165"/>